<dbReference type="AlphaFoldDB" id="A0A699XPZ0"/>
<proteinExistence type="predicted"/>
<protein>
    <submittedName>
        <fullName evidence="2">Uncharacterized protein</fullName>
    </submittedName>
</protein>
<accession>A0A699XPZ0</accession>
<dbReference type="EMBL" id="BKCJ011871427">
    <property type="protein sequence ID" value="GFD59946.1"/>
    <property type="molecule type" value="Genomic_DNA"/>
</dbReference>
<reference evidence="2" key="1">
    <citation type="journal article" date="2019" name="Sci. Rep.">
        <title>Draft genome of Tanacetum cinerariifolium, the natural source of mosquito coil.</title>
        <authorList>
            <person name="Yamashiro T."/>
            <person name="Shiraishi A."/>
            <person name="Satake H."/>
            <person name="Nakayama K."/>
        </authorList>
    </citation>
    <scope>NUCLEOTIDE SEQUENCE</scope>
</reference>
<name>A0A699XPZ0_TANCI</name>
<feature type="compositionally biased region" description="Basic residues" evidence="1">
    <location>
        <begin position="39"/>
        <end position="64"/>
    </location>
</feature>
<evidence type="ECO:0000313" key="2">
    <source>
        <dbReference type="EMBL" id="GFD59946.1"/>
    </source>
</evidence>
<feature type="non-terminal residue" evidence="2">
    <location>
        <position position="1"/>
    </location>
</feature>
<feature type="compositionally biased region" description="Low complexity" evidence="1">
    <location>
        <begin position="8"/>
        <end position="28"/>
    </location>
</feature>
<evidence type="ECO:0000256" key="1">
    <source>
        <dbReference type="SAM" id="MobiDB-lite"/>
    </source>
</evidence>
<comment type="caution">
    <text evidence="2">The sequence shown here is derived from an EMBL/GenBank/DDBJ whole genome shotgun (WGS) entry which is preliminary data.</text>
</comment>
<sequence>PARPAKHGPPGARRAGAHPRAGARSGRAPPRRADPARAVRNRRPVRLRTRARGAGRQPAPHRRRADGGEELPDRAGPPGQR</sequence>
<gene>
    <name evidence="2" type="ORF">Tci_931915</name>
</gene>
<feature type="region of interest" description="Disordered" evidence="1">
    <location>
        <begin position="1"/>
        <end position="81"/>
    </location>
</feature>
<feature type="non-terminal residue" evidence="2">
    <location>
        <position position="81"/>
    </location>
</feature>
<organism evidence="2">
    <name type="scientific">Tanacetum cinerariifolium</name>
    <name type="common">Dalmatian daisy</name>
    <name type="synonym">Chrysanthemum cinerariifolium</name>
    <dbReference type="NCBI Taxonomy" id="118510"/>
    <lineage>
        <taxon>Eukaryota</taxon>
        <taxon>Viridiplantae</taxon>
        <taxon>Streptophyta</taxon>
        <taxon>Embryophyta</taxon>
        <taxon>Tracheophyta</taxon>
        <taxon>Spermatophyta</taxon>
        <taxon>Magnoliopsida</taxon>
        <taxon>eudicotyledons</taxon>
        <taxon>Gunneridae</taxon>
        <taxon>Pentapetalae</taxon>
        <taxon>asterids</taxon>
        <taxon>campanulids</taxon>
        <taxon>Asterales</taxon>
        <taxon>Asteraceae</taxon>
        <taxon>Asteroideae</taxon>
        <taxon>Anthemideae</taxon>
        <taxon>Anthemidinae</taxon>
        <taxon>Tanacetum</taxon>
    </lineage>
</organism>